<gene>
    <name evidence="5" type="ORF">LEP48_03305</name>
</gene>
<dbReference type="Proteomes" id="UP001319870">
    <property type="component" value="Unassembled WGS sequence"/>
</dbReference>
<evidence type="ECO:0000313" key="6">
    <source>
        <dbReference type="Proteomes" id="UP001319870"/>
    </source>
</evidence>
<dbReference type="SUPFAM" id="SSF50156">
    <property type="entry name" value="PDZ domain-like"/>
    <property type="match status" value="1"/>
</dbReference>
<dbReference type="InterPro" id="IPR001478">
    <property type="entry name" value="PDZ"/>
</dbReference>
<evidence type="ECO:0000256" key="3">
    <source>
        <dbReference type="SAM" id="MobiDB-lite"/>
    </source>
</evidence>
<feature type="domain" description="PDZ" evidence="4">
    <location>
        <begin position="261"/>
        <end position="338"/>
    </location>
</feature>
<evidence type="ECO:0000259" key="4">
    <source>
        <dbReference type="PROSITE" id="PS50106"/>
    </source>
</evidence>
<dbReference type="Gene3D" id="2.40.10.120">
    <property type="match status" value="1"/>
</dbReference>
<sequence>MVAGLVGGVVGDRLSDAVGPDRPSDADLPAPADGVALDGTPSRPADSVAGIAAAVLPSVVSIEVTGGDGVSTGSGFVLRSDGYILTNNHVVSGGAADGDVVVTFADGHERDAELVGRTTDYDLAVLKVDESGLEPLVLGDSDDVVVGDAVLAVGAPLGLDATVTTGIVSALHRPVQAGDDAESAFIDAIQTDAAINPGNSGGPLVSSAGEVVGINSAIAQPPGALTATGSIGLGFAITANQARHTAEQLIETGRATYPVIGVLLDTTYGGEGVQVSTGAQQGQPAVTPEGPADLAGIRAGDVILAIDGRPVARSDELIVAIRARQPGDAVTLRVRTDGDERDVRVVLDGQESG</sequence>
<dbReference type="Pfam" id="PF13180">
    <property type="entry name" value="PDZ_2"/>
    <property type="match status" value="1"/>
</dbReference>
<protein>
    <submittedName>
        <fullName evidence="5">Trypsin-like peptidase domain-containing protein</fullName>
    </submittedName>
</protein>
<dbReference type="InterPro" id="IPR009003">
    <property type="entry name" value="Peptidase_S1_PA"/>
</dbReference>
<keyword evidence="1" id="KW-0645">Protease</keyword>
<proteinExistence type="predicted"/>
<accession>A0ABS7ZBF4</accession>
<dbReference type="InterPro" id="IPR001940">
    <property type="entry name" value="Peptidase_S1C"/>
</dbReference>
<dbReference type="PRINTS" id="PR00834">
    <property type="entry name" value="PROTEASES2C"/>
</dbReference>
<reference evidence="5 6" key="1">
    <citation type="submission" date="2021-09" db="EMBL/GenBank/DDBJ databases">
        <title>Isoptericola luteus sp. nov., a novel bacterium isolated from Harbin, the capital city of Heilongjiang province.</title>
        <authorList>
            <person name="Li J."/>
        </authorList>
    </citation>
    <scope>NUCLEOTIDE SEQUENCE [LARGE SCALE GENOMIC DNA]</scope>
    <source>
        <strain evidence="5 6">NEAU-Y5</strain>
    </source>
</reference>
<dbReference type="Pfam" id="PF13365">
    <property type="entry name" value="Trypsin_2"/>
    <property type="match status" value="1"/>
</dbReference>
<evidence type="ECO:0000256" key="2">
    <source>
        <dbReference type="ARBA" id="ARBA00022801"/>
    </source>
</evidence>
<comment type="caution">
    <text evidence="5">The sequence shown here is derived from an EMBL/GenBank/DDBJ whole genome shotgun (WGS) entry which is preliminary data.</text>
</comment>
<dbReference type="PANTHER" id="PTHR43343">
    <property type="entry name" value="PEPTIDASE S12"/>
    <property type="match status" value="1"/>
</dbReference>
<dbReference type="InterPro" id="IPR051201">
    <property type="entry name" value="Chloro_Bact_Ser_Proteases"/>
</dbReference>
<dbReference type="PROSITE" id="PS50106">
    <property type="entry name" value="PDZ"/>
    <property type="match status" value="1"/>
</dbReference>
<dbReference type="SUPFAM" id="SSF50494">
    <property type="entry name" value="Trypsin-like serine proteases"/>
    <property type="match status" value="1"/>
</dbReference>
<organism evidence="5 6">
    <name type="scientific">Isoptericola luteus</name>
    <dbReference type="NCBI Taxonomy" id="2879484"/>
    <lineage>
        <taxon>Bacteria</taxon>
        <taxon>Bacillati</taxon>
        <taxon>Actinomycetota</taxon>
        <taxon>Actinomycetes</taxon>
        <taxon>Micrococcales</taxon>
        <taxon>Promicromonosporaceae</taxon>
        <taxon>Isoptericola</taxon>
    </lineage>
</organism>
<feature type="region of interest" description="Disordered" evidence="3">
    <location>
        <begin position="14"/>
        <end position="41"/>
    </location>
</feature>
<dbReference type="SMART" id="SM00228">
    <property type="entry name" value="PDZ"/>
    <property type="match status" value="1"/>
</dbReference>
<evidence type="ECO:0000256" key="1">
    <source>
        <dbReference type="ARBA" id="ARBA00022670"/>
    </source>
</evidence>
<dbReference type="EMBL" id="JAIXCQ010000002">
    <property type="protein sequence ID" value="MCA5892379.1"/>
    <property type="molecule type" value="Genomic_DNA"/>
</dbReference>
<keyword evidence="2" id="KW-0378">Hydrolase</keyword>
<keyword evidence="6" id="KW-1185">Reference proteome</keyword>
<dbReference type="Gene3D" id="2.30.42.10">
    <property type="match status" value="1"/>
</dbReference>
<name>A0ABS7ZBF4_9MICO</name>
<evidence type="ECO:0000313" key="5">
    <source>
        <dbReference type="EMBL" id="MCA5892379.1"/>
    </source>
</evidence>
<dbReference type="PANTHER" id="PTHR43343:SF3">
    <property type="entry name" value="PROTEASE DO-LIKE 8, CHLOROPLASTIC"/>
    <property type="match status" value="1"/>
</dbReference>
<dbReference type="InterPro" id="IPR036034">
    <property type="entry name" value="PDZ_sf"/>
</dbReference>